<evidence type="ECO:0000256" key="6">
    <source>
        <dbReference type="HAMAP-Rule" id="MF_03027"/>
    </source>
</evidence>
<dbReference type="GO" id="GO:0000463">
    <property type="term" value="P:maturation of LSU-rRNA from tricistronic rRNA transcript (SSU-rRNA, 5.8S rRNA, LSU-rRNA)"/>
    <property type="evidence" value="ECO:0007669"/>
    <property type="project" value="UniProtKB-UniRule"/>
</dbReference>
<dbReference type="SMART" id="SM00320">
    <property type="entry name" value="WD40"/>
    <property type="match status" value="6"/>
</dbReference>
<dbReference type="InterPro" id="IPR012953">
    <property type="entry name" value="BOP1_N_dom"/>
</dbReference>
<comment type="function">
    <text evidence="6">Component of the NOP7 complex, which is required for maturation of the 25S and 5.8S ribosomal RNAs and formation of the 60S ribosome.</text>
</comment>
<feature type="repeat" description="WD" evidence="7">
    <location>
        <begin position="449"/>
        <end position="490"/>
    </location>
</feature>
<organism evidence="10 11">
    <name type="scientific">Parathielavia hyrcaniae</name>
    <dbReference type="NCBI Taxonomy" id="113614"/>
    <lineage>
        <taxon>Eukaryota</taxon>
        <taxon>Fungi</taxon>
        <taxon>Dikarya</taxon>
        <taxon>Ascomycota</taxon>
        <taxon>Pezizomycotina</taxon>
        <taxon>Sordariomycetes</taxon>
        <taxon>Sordariomycetidae</taxon>
        <taxon>Sordariales</taxon>
        <taxon>Chaetomiaceae</taxon>
        <taxon>Parathielavia</taxon>
    </lineage>
</organism>
<dbReference type="SMART" id="SM01035">
    <property type="entry name" value="BOP1NT"/>
    <property type="match status" value="1"/>
</dbReference>
<evidence type="ECO:0000256" key="3">
    <source>
        <dbReference type="ARBA" id="ARBA00022574"/>
    </source>
</evidence>
<feature type="repeat" description="WD" evidence="7">
    <location>
        <begin position="775"/>
        <end position="800"/>
    </location>
</feature>
<evidence type="ECO:0000256" key="4">
    <source>
        <dbReference type="ARBA" id="ARBA00022737"/>
    </source>
</evidence>
<dbReference type="PROSITE" id="PS50294">
    <property type="entry name" value="WD_REPEATS_REGION"/>
    <property type="match status" value="2"/>
</dbReference>
<evidence type="ECO:0000256" key="7">
    <source>
        <dbReference type="PROSITE-ProRule" id="PRU00221"/>
    </source>
</evidence>
<dbReference type="Gene3D" id="2.130.10.10">
    <property type="entry name" value="YVTN repeat-like/Quinoprotein amine dehydrogenase"/>
    <property type="match status" value="1"/>
</dbReference>
<name>A0AAN6T5E0_9PEZI</name>
<dbReference type="HAMAP" id="MF_03027">
    <property type="entry name" value="BOP1"/>
    <property type="match status" value="1"/>
</dbReference>
<keyword evidence="1 6" id="KW-0690">Ribosome biogenesis</keyword>
<evidence type="ECO:0000313" key="10">
    <source>
        <dbReference type="EMBL" id="KAK4105820.1"/>
    </source>
</evidence>
<accession>A0AAN6T5E0</accession>
<dbReference type="InterPro" id="IPR001680">
    <property type="entry name" value="WD40_rpt"/>
</dbReference>
<dbReference type="InterPro" id="IPR028598">
    <property type="entry name" value="BOP1/Erb1"/>
</dbReference>
<feature type="compositionally biased region" description="Basic and acidic residues" evidence="8">
    <location>
        <begin position="123"/>
        <end position="136"/>
    </location>
</feature>
<dbReference type="GO" id="GO:0070545">
    <property type="term" value="C:PeBoW complex"/>
    <property type="evidence" value="ECO:0007669"/>
    <property type="project" value="TreeGrafter"/>
</dbReference>
<dbReference type="Pfam" id="PF00400">
    <property type="entry name" value="WD40"/>
    <property type="match status" value="2"/>
</dbReference>
<dbReference type="InterPro" id="IPR036322">
    <property type="entry name" value="WD40_repeat_dom_sf"/>
</dbReference>
<dbReference type="SUPFAM" id="SSF50978">
    <property type="entry name" value="WD40 repeat-like"/>
    <property type="match status" value="1"/>
</dbReference>
<comment type="subcellular location">
    <subcellularLocation>
        <location evidence="6">Nucleus</location>
        <location evidence="6">Nucleolus</location>
    </subcellularLocation>
    <subcellularLocation>
        <location evidence="6">Nucleus</location>
        <location evidence="6">Nucleoplasm</location>
    </subcellularLocation>
</comment>
<dbReference type="PROSITE" id="PS50082">
    <property type="entry name" value="WD_REPEATS_2"/>
    <property type="match status" value="2"/>
</dbReference>
<dbReference type="PANTHER" id="PTHR17605:SF0">
    <property type="entry name" value="RIBOSOME BIOGENESIS PROTEIN BOP1"/>
    <property type="match status" value="1"/>
</dbReference>
<evidence type="ECO:0000256" key="1">
    <source>
        <dbReference type="ARBA" id="ARBA00022517"/>
    </source>
</evidence>
<comment type="similarity">
    <text evidence="6">Belongs to the WD repeat BOP1/ERB1 family.</text>
</comment>
<dbReference type="Proteomes" id="UP001305647">
    <property type="component" value="Unassembled WGS sequence"/>
</dbReference>
<keyword evidence="5 6" id="KW-0539">Nucleus</keyword>
<dbReference type="InterPro" id="IPR015943">
    <property type="entry name" value="WD40/YVTN_repeat-like_dom_sf"/>
</dbReference>
<gene>
    <name evidence="6" type="primary">ERB1</name>
    <name evidence="10" type="ORF">N658DRAFT_564152</name>
</gene>
<dbReference type="GO" id="GO:0043021">
    <property type="term" value="F:ribonucleoprotein complex binding"/>
    <property type="evidence" value="ECO:0007669"/>
    <property type="project" value="UniProtKB-UniRule"/>
</dbReference>
<evidence type="ECO:0000256" key="8">
    <source>
        <dbReference type="SAM" id="MobiDB-lite"/>
    </source>
</evidence>
<reference evidence="10" key="2">
    <citation type="submission" date="2023-05" db="EMBL/GenBank/DDBJ databases">
        <authorList>
            <consortium name="Lawrence Berkeley National Laboratory"/>
            <person name="Steindorff A."/>
            <person name="Hensen N."/>
            <person name="Bonometti L."/>
            <person name="Westerberg I."/>
            <person name="Brannstrom I.O."/>
            <person name="Guillou S."/>
            <person name="Cros-Aarteil S."/>
            <person name="Calhoun S."/>
            <person name="Haridas S."/>
            <person name="Kuo A."/>
            <person name="Mondo S."/>
            <person name="Pangilinan J."/>
            <person name="Riley R."/>
            <person name="Labutti K."/>
            <person name="Andreopoulos B."/>
            <person name="Lipzen A."/>
            <person name="Chen C."/>
            <person name="Yanf M."/>
            <person name="Daum C."/>
            <person name="Ng V."/>
            <person name="Clum A."/>
            <person name="Ohm R."/>
            <person name="Martin F."/>
            <person name="Silar P."/>
            <person name="Natvig D."/>
            <person name="Lalanne C."/>
            <person name="Gautier V."/>
            <person name="Ament-Velasquez S.L."/>
            <person name="Kruys A."/>
            <person name="Hutchinson M.I."/>
            <person name="Powell A.J."/>
            <person name="Barry K."/>
            <person name="Miller A.N."/>
            <person name="Grigoriev I.V."/>
            <person name="Debuchy R."/>
            <person name="Gladieux P."/>
            <person name="Thoren M.H."/>
            <person name="Johannesson H."/>
        </authorList>
    </citation>
    <scope>NUCLEOTIDE SEQUENCE</scope>
    <source>
        <strain evidence="10">CBS 757.83</strain>
    </source>
</reference>
<evidence type="ECO:0000313" key="11">
    <source>
        <dbReference type="Proteomes" id="UP001305647"/>
    </source>
</evidence>
<feature type="compositionally biased region" description="Polar residues" evidence="8">
    <location>
        <begin position="1"/>
        <end position="14"/>
    </location>
</feature>
<proteinExistence type="inferred from homology"/>
<reference evidence="10" key="1">
    <citation type="journal article" date="2023" name="Mol. Phylogenet. Evol.">
        <title>Genome-scale phylogeny and comparative genomics of the fungal order Sordariales.</title>
        <authorList>
            <person name="Hensen N."/>
            <person name="Bonometti L."/>
            <person name="Westerberg I."/>
            <person name="Brannstrom I.O."/>
            <person name="Guillou S."/>
            <person name="Cros-Aarteil S."/>
            <person name="Calhoun S."/>
            <person name="Haridas S."/>
            <person name="Kuo A."/>
            <person name="Mondo S."/>
            <person name="Pangilinan J."/>
            <person name="Riley R."/>
            <person name="LaButti K."/>
            <person name="Andreopoulos B."/>
            <person name="Lipzen A."/>
            <person name="Chen C."/>
            <person name="Yan M."/>
            <person name="Daum C."/>
            <person name="Ng V."/>
            <person name="Clum A."/>
            <person name="Steindorff A."/>
            <person name="Ohm R.A."/>
            <person name="Martin F."/>
            <person name="Silar P."/>
            <person name="Natvig D.O."/>
            <person name="Lalanne C."/>
            <person name="Gautier V."/>
            <person name="Ament-Velasquez S.L."/>
            <person name="Kruys A."/>
            <person name="Hutchinson M.I."/>
            <person name="Powell A.J."/>
            <person name="Barry K."/>
            <person name="Miller A.N."/>
            <person name="Grigoriev I.V."/>
            <person name="Debuchy R."/>
            <person name="Gladieux P."/>
            <person name="Hiltunen Thoren M."/>
            <person name="Johannesson H."/>
        </authorList>
    </citation>
    <scope>NUCLEOTIDE SEQUENCE</scope>
    <source>
        <strain evidence="10">CBS 757.83</strain>
    </source>
</reference>
<dbReference type="Pfam" id="PF08145">
    <property type="entry name" value="BOP1NT"/>
    <property type="match status" value="1"/>
</dbReference>
<feature type="domain" description="BOP1 N-terminal" evidence="9">
    <location>
        <begin position="180"/>
        <end position="442"/>
    </location>
</feature>
<sequence>MQTDRSSKLSTPNATMGPKLTDKKRKSREPEPESDDELGNGLFDGVLSQSEDEEDYIPSDDEKEGEDEDEDDSGTEGTEGSEDEGEDEDDILSEDIPSDLDAEEEMDKLVKQGEELEITEPGVDPKPREDDSMEKNFRIEKDANGGERYVYDEIDAAYDSDDTDAQGPVNTIGDIPLSFYDSYPHIGYDINGKKIMRPATGDALQSLLDSIEVPKGWTGLTDVNTGNPLNITQEELEIVRRVQMGLLPDDLQDPYPDTVEYFTSIEEKMPLSSAPEPKRRFVPSKNEAKQIMKLVRAIREGRILPYKPPEEREREEQEEDEVHFDLWQNEEPQAPNPMHIPAPKLPPPGYDLSYNPPEEYLPANKEREAWENADPEDREKEYLPQKYIALRKVPAWGTLVKERFERCMDLYLAPRVRKNRLNIDPNSLLPKLPSPAELKPFPTVVQTIFRGHEGRVRSVAIDPTGVALATGGDDGTVRVWELLTGRQVWSIKLSSDEPVNTVRWRPAKDAFILAAAAGEDIFLMVPTHASVTPVLDQASRDVLAAGFGYATNGQGQTLPAGKEPPAKWARPGTKLEDEGVLIRITVRSTVKVINWHRKGDHFATVSPAGQRSSVAIHTLSKHLTQIPFRKLSGLAQTAAFHPLRPLFFVATQRTIRCYDLQKLELVKIVQPGAKWISSFDMHPGGDNLIVGSYDKRLLWHDLDLSNRPYKTMRFHSEAIRQVRYHKGGLPLFADASDDGSLQIFHGKVPNDQLENPTIVPVKMLKGHKVVNKLGVLDIDWHPREPWCVSGGADGTARLWM</sequence>
<dbReference type="EMBL" id="MU863625">
    <property type="protein sequence ID" value="KAK4105820.1"/>
    <property type="molecule type" value="Genomic_DNA"/>
</dbReference>
<protein>
    <recommendedName>
        <fullName evidence="6">Ribosome biogenesis protein ERB1</fullName>
    </recommendedName>
    <alternativeName>
        <fullName evidence="6">Eukaryotic ribosome biogenesis protein 1</fullName>
    </alternativeName>
</protein>
<dbReference type="InterPro" id="IPR019775">
    <property type="entry name" value="WD40_repeat_CS"/>
</dbReference>
<dbReference type="FunFam" id="2.130.10.10:FF:000061">
    <property type="entry name" value="Ribosome biogenesis protein BOP1 homolog"/>
    <property type="match status" value="1"/>
</dbReference>
<dbReference type="GO" id="GO:0005654">
    <property type="term" value="C:nucleoplasm"/>
    <property type="evidence" value="ECO:0007669"/>
    <property type="project" value="UniProtKB-SubCell"/>
</dbReference>
<evidence type="ECO:0000256" key="5">
    <source>
        <dbReference type="ARBA" id="ARBA00023242"/>
    </source>
</evidence>
<keyword evidence="3 7" id="KW-0853">WD repeat</keyword>
<evidence type="ECO:0000256" key="2">
    <source>
        <dbReference type="ARBA" id="ARBA00022552"/>
    </source>
</evidence>
<dbReference type="GO" id="GO:0030687">
    <property type="term" value="C:preribosome, large subunit precursor"/>
    <property type="evidence" value="ECO:0007669"/>
    <property type="project" value="UniProtKB-UniRule"/>
</dbReference>
<keyword evidence="2 6" id="KW-0698">rRNA processing</keyword>
<comment type="caution">
    <text evidence="10">The sequence shown here is derived from an EMBL/GenBank/DDBJ whole genome shotgun (WGS) entry which is preliminary data.</text>
</comment>
<evidence type="ECO:0000259" key="9">
    <source>
        <dbReference type="SMART" id="SM01035"/>
    </source>
</evidence>
<dbReference type="PANTHER" id="PTHR17605">
    <property type="entry name" value="RIBOSOME BIOGENESIS PROTEIN BOP1 BLOCK OF PROLIFERATION 1 PROTEIN"/>
    <property type="match status" value="1"/>
</dbReference>
<dbReference type="AlphaFoldDB" id="A0AAN6T5E0"/>
<dbReference type="GO" id="GO:0000466">
    <property type="term" value="P:maturation of 5.8S rRNA from tricistronic rRNA transcript (SSU-rRNA, 5.8S rRNA, LSU-rRNA)"/>
    <property type="evidence" value="ECO:0007669"/>
    <property type="project" value="UniProtKB-UniRule"/>
</dbReference>
<comment type="subunit">
    <text evidence="6">Component of the NOP7 complex, composed of ERB1, NOP7 and YTM1. Within the NOP7 complex ERB1 appears to interact directly with NOP7 and YTM1. The NOP7 complex also associates with the 66S pre-ribosome.</text>
</comment>
<keyword evidence="4" id="KW-0677">Repeat</keyword>
<feature type="compositionally biased region" description="Acidic residues" evidence="8">
    <location>
        <begin position="50"/>
        <end position="106"/>
    </location>
</feature>
<keyword evidence="11" id="KW-1185">Reference proteome</keyword>
<feature type="region of interest" description="Disordered" evidence="8">
    <location>
        <begin position="1"/>
        <end position="136"/>
    </location>
</feature>
<dbReference type="PROSITE" id="PS00678">
    <property type="entry name" value="WD_REPEATS_1"/>
    <property type="match status" value="1"/>
</dbReference>